<keyword evidence="4" id="KW-1185">Reference proteome</keyword>
<dbReference type="PROSITE" id="PS50231">
    <property type="entry name" value="RICIN_B_LECTIN"/>
    <property type="match status" value="1"/>
</dbReference>
<proteinExistence type="predicted"/>
<evidence type="ECO:0000313" key="4">
    <source>
        <dbReference type="Proteomes" id="UP001595765"/>
    </source>
</evidence>
<dbReference type="Gene3D" id="2.60.40.1180">
    <property type="entry name" value="Golgi alpha-mannosidase II"/>
    <property type="match status" value="1"/>
</dbReference>
<dbReference type="InterPro" id="IPR017853">
    <property type="entry name" value="GH"/>
</dbReference>
<dbReference type="GO" id="GO:0016787">
    <property type="term" value="F:hydrolase activity"/>
    <property type="evidence" value="ECO:0007669"/>
    <property type="project" value="UniProtKB-KW"/>
</dbReference>
<dbReference type="Pfam" id="PF16862">
    <property type="entry name" value="Glyco_hydro_79C"/>
    <property type="match status" value="1"/>
</dbReference>
<evidence type="ECO:0000313" key="3">
    <source>
        <dbReference type="EMBL" id="MFC4030081.1"/>
    </source>
</evidence>
<feature type="domain" description="Ricin B lectin" evidence="2">
    <location>
        <begin position="498"/>
        <end position="627"/>
    </location>
</feature>
<accession>A0ABV8HF66</accession>
<dbReference type="SMART" id="SM00458">
    <property type="entry name" value="RICIN"/>
    <property type="match status" value="1"/>
</dbReference>
<dbReference type="Gene3D" id="3.20.20.80">
    <property type="entry name" value="Glycosidases"/>
    <property type="match status" value="1"/>
</dbReference>
<comment type="caution">
    <text evidence="3">The sequence shown here is derived from an EMBL/GenBank/DDBJ whole genome shotgun (WGS) entry which is preliminary data.</text>
</comment>
<sequence>MRDRFRLWAALLTALAALTAATATATAATATEAPAAAAASVVTIGSTTTGTSLTAGSAGLSFEASDLALSGFTSGNLAAYLRTLGTSTLRIGGNTVDQTFWTSTGETPPSWSIATITPSGLTALGTLARAAGWKVILGVNLKQYNPARAADEASHAASALGSSLQAIEIGNEPDLYPQYSGNTAKFLTDFSAYVAAITKAVPGVAIVGTDAAGAPGGSFQNAFIANQAALARPSVSELTSHYYPLTSSTCGGSPTIADLLGTGVRNAETAVAQSAAAQAARLGLPAVMDEGNSVVCEGQEGVSDVFAAALWEIDEQLDLARGGVAGDYMHGTVIQCDAPKPLFMYYTPLCAPTAADAAAGRLAAQPEYYGLAAVHQVGAGDFLTLDNPAWAAVRAYAVKHSDGTMTVVLDNVQDPRSNGPTTLQLDLGAAYTSGRRTDLTAAGLTATTGITLGGQSVQSDGSLAAPTTTAIGVSGATTTVTVPAGSASILTFGNGQPPAATTFVGSLSGKCLSVSGGSTANGATADIYTCDGSGSESWTPSADGTVIGGLSGKCLEVVGGSTANYAGVDISACDGGADQQWAVTAGGSVVAAQSGKCLSVTGASTANGALADIYTCNGSGSEIWTQR</sequence>
<reference evidence="4" key="1">
    <citation type="journal article" date="2019" name="Int. J. Syst. Evol. Microbiol.">
        <title>The Global Catalogue of Microorganisms (GCM) 10K type strain sequencing project: providing services to taxonomists for standard genome sequencing and annotation.</title>
        <authorList>
            <consortium name="The Broad Institute Genomics Platform"/>
            <consortium name="The Broad Institute Genome Sequencing Center for Infectious Disease"/>
            <person name="Wu L."/>
            <person name="Ma J."/>
        </authorList>
    </citation>
    <scope>NUCLEOTIDE SEQUENCE [LARGE SCALE GENOMIC DNA]</scope>
    <source>
        <strain evidence="4">CGMCC 4.7237</strain>
    </source>
</reference>
<protein>
    <submittedName>
        <fullName evidence="3">Glycosyl hydrolase family protein</fullName>
    </submittedName>
</protein>
<dbReference type="Proteomes" id="UP001595765">
    <property type="component" value="Unassembled WGS sequence"/>
</dbReference>
<keyword evidence="1" id="KW-0732">Signal</keyword>
<organism evidence="3 4">
    <name type="scientific">Streptomyces polygonati</name>
    <dbReference type="NCBI Taxonomy" id="1617087"/>
    <lineage>
        <taxon>Bacteria</taxon>
        <taxon>Bacillati</taxon>
        <taxon>Actinomycetota</taxon>
        <taxon>Actinomycetes</taxon>
        <taxon>Kitasatosporales</taxon>
        <taxon>Streptomycetaceae</taxon>
        <taxon>Streptomyces</taxon>
    </lineage>
</organism>
<dbReference type="InterPro" id="IPR031728">
    <property type="entry name" value="GlcAase_C"/>
</dbReference>
<dbReference type="InterPro" id="IPR013780">
    <property type="entry name" value="Glyco_hydro_b"/>
</dbReference>
<dbReference type="PANTHER" id="PTHR36183">
    <property type="entry name" value="BETA-GLUCURONIDASE"/>
    <property type="match status" value="1"/>
</dbReference>
<gene>
    <name evidence="3" type="ORF">ACFO3J_01190</name>
</gene>
<dbReference type="InterPro" id="IPR000772">
    <property type="entry name" value="Ricin_B_lectin"/>
</dbReference>
<dbReference type="Gene3D" id="2.80.10.50">
    <property type="match status" value="1"/>
</dbReference>
<dbReference type="RefSeq" id="WP_386424972.1">
    <property type="nucleotide sequence ID" value="NZ_JBHSBB010000001.1"/>
</dbReference>
<dbReference type="InterPro" id="IPR035992">
    <property type="entry name" value="Ricin_B-like_lectins"/>
</dbReference>
<dbReference type="SUPFAM" id="SSF50370">
    <property type="entry name" value="Ricin B-like lectins"/>
    <property type="match status" value="1"/>
</dbReference>
<dbReference type="EMBL" id="JBHSBB010000001">
    <property type="protein sequence ID" value="MFC4030081.1"/>
    <property type="molecule type" value="Genomic_DNA"/>
</dbReference>
<dbReference type="SUPFAM" id="SSF51445">
    <property type="entry name" value="(Trans)glycosidases"/>
    <property type="match status" value="1"/>
</dbReference>
<keyword evidence="3" id="KW-0378">Hydrolase</keyword>
<evidence type="ECO:0000259" key="2">
    <source>
        <dbReference type="SMART" id="SM00458"/>
    </source>
</evidence>
<dbReference type="InterPro" id="IPR052974">
    <property type="entry name" value="GH79_Enzymes"/>
</dbReference>
<feature type="signal peptide" evidence="1">
    <location>
        <begin position="1"/>
        <end position="27"/>
    </location>
</feature>
<evidence type="ECO:0000256" key="1">
    <source>
        <dbReference type="SAM" id="SignalP"/>
    </source>
</evidence>
<name>A0ABV8HF66_9ACTN</name>
<feature type="chain" id="PRO_5047067297" evidence="1">
    <location>
        <begin position="28"/>
        <end position="627"/>
    </location>
</feature>
<dbReference type="Pfam" id="PF00652">
    <property type="entry name" value="Ricin_B_lectin"/>
    <property type="match status" value="1"/>
</dbReference>
<dbReference type="PANTHER" id="PTHR36183:SF2">
    <property type="entry name" value="BETA-GLUCURONIDASE C-TERMINAL DOMAIN-CONTAINING PROTEIN"/>
    <property type="match status" value="1"/>
</dbReference>